<keyword evidence="4" id="KW-0472">Membrane</keyword>
<evidence type="ECO:0000256" key="2">
    <source>
        <dbReference type="ARBA" id="ARBA00022840"/>
    </source>
</evidence>
<sequence>VGPSVLISIKLVRSFVSVLDGQVSGSLSTSSHRVERRLFGLERAESAVASYLRDFSLNCLYGSRLYDAEMEHGILLYGLPGCGKRSLLKNICQLNNAKDEFWWSRVVFLTLSLAVVNEINTQKVSGTNNPFHHWIVNKLKGAQVAGSAPIPVVLLLPNLDSWIFGSGSTTDVEGIQTEDTYSSKSTRCLLNISFLQLQDAIAGLSTRPNNAIPPVKFGVIATATTMDDLFVLTECRQLFHRRLLVTLPDAHTRYHILRHFILSRLAIMFSDSFESNLKLDQVLDLPEIKNDLVTVASKLHGYTPKDLHRLVLISCSSLLSHCLLPSNGTDENICGKLPTLNREHIVELCKIMLTESLSFLQINLSQHVSPISPLHWNDIGGYESLKCLLRNVIEKRLVHAVQPNSADAQADSALGLHVPRGVLLHGPPGCSKTMFVRALATECQLPLIAVQASRIFGRYVGDSERNMRRILVQARASAPAILFIDEIDLLLPSRSSTETGASEHVLGEVLTAMDGVEGQSGQIILMAATNRIDKLDSALSRAGRFDLVIEVPPPDADARLSIICLELSRKATDPSLQKSIDWLRSFATNHLAGYTGAEVVQVVQQAAQLARDTNRHQIDREHLIEAQRACPSRSLQSYNVSTSLDLRLEKNKDLNAGRHSNPTQIYFHSVLILLFAVLISALWFYLPTA</sequence>
<dbReference type="SMART" id="SM00382">
    <property type="entry name" value="AAA"/>
    <property type="match status" value="2"/>
</dbReference>
<dbReference type="PROSITE" id="PS00674">
    <property type="entry name" value="AAA"/>
    <property type="match status" value="1"/>
</dbReference>
<dbReference type="GO" id="GO:0005634">
    <property type="term" value="C:nucleus"/>
    <property type="evidence" value="ECO:0007669"/>
    <property type="project" value="TreeGrafter"/>
</dbReference>
<dbReference type="SUPFAM" id="SSF52540">
    <property type="entry name" value="P-loop containing nucleoside triphosphate hydrolases"/>
    <property type="match status" value="2"/>
</dbReference>
<dbReference type="OrthoDB" id="6284472at2759"/>
<organism evidence="6 7">
    <name type="scientific">Fasciolopsis buskii</name>
    <dbReference type="NCBI Taxonomy" id="27845"/>
    <lineage>
        <taxon>Eukaryota</taxon>
        <taxon>Metazoa</taxon>
        <taxon>Spiralia</taxon>
        <taxon>Lophotrochozoa</taxon>
        <taxon>Platyhelminthes</taxon>
        <taxon>Trematoda</taxon>
        <taxon>Digenea</taxon>
        <taxon>Plagiorchiida</taxon>
        <taxon>Echinostomata</taxon>
        <taxon>Echinostomatoidea</taxon>
        <taxon>Fasciolidae</taxon>
        <taxon>Fasciolopsis</taxon>
    </lineage>
</organism>
<keyword evidence="1 3" id="KW-0547">Nucleotide-binding</keyword>
<protein>
    <submittedName>
        <fullName evidence="6">AAA family ATPase</fullName>
    </submittedName>
</protein>
<evidence type="ECO:0000259" key="5">
    <source>
        <dbReference type="SMART" id="SM00382"/>
    </source>
</evidence>
<feature type="non-terminal residue" evidence="6">
    <location>
        <position position="1"/>
    </location>
</feature>
<dbReference type="GO" id="GO:0016887">
    <property type="term" value="F:ATP hydrolysis activity"/>
    <property type="evidence" value="ECO:0007669"/>
    <property type="project" value="InterPro"/>
</dbReference>
<evidence type="ECO:0000256" key="3">
    <source>
        <dbReference type="RuleBase" id="RU003651"/>
    </source>
</evidence>
<dbReference type="InterPro" id="IPR003593">
    <property type="entry name" value="AAA+_ATPase"/>
</dbReference>
<evidence type="ECO:0000256" key="1">
    <source>
        <dbReference type="ARBA" id="ARBA00022741"/>
    </source>
</evidence>
<dbReference type="Gene3D" id="1.10.8.60">
    <property type="match status" value="1"/>
</dbReference>
<keyword evidence="2 3" id="KW-0067">ATP-binding</keyword>
<keyword evidence="4" id="KW-0812">Transmembrane</keyword>
<dbReference type="GO" id="GO:0031593">
    <property type="term" value="F:polyubiquitin modification-dependent protein binding"/>
    <property type="evidence" value="ECO:0007669"/>
    <property type="project" value="TreeGrafter"/>
</dbReference>
<proteinExistence type="inferred from homology"/>
<dbReference type="GO" id="GO:0034098">
    <property type="term" value="C:VCP-NPL4-UFD1 AAA ATPase complex"/>
    <property type="evidence" value="ECO:0007669"/>
    <property type="project" value="TreeGrafter"/>
</dbReference>
<dbReference type="InterPro" id="IPR003960">
    <property type="entry name" value="ATPase_AAA_CS"/>
</dbReference>
<comment type="caution">
    <text evidence="6">The sequence shown here is derived from an EMBL/GenBank/DDBJ whole genome shotgun (WGS) entry which is preliminary data.</text>
</comment>
<dbReference type="PANTHER" id="PTHR23077">
    <property type="entry name" value="AAA-FAMILY ATPASE"/>
    <property type="match status" value="1"/>
</dbReference>
<feature type="domain" description="AAA+ ATPase" evidence="5">
    <location>
        <begin position="70"/>
        <end position="244"/>
    </location>
</feature>
<name>A0A8E0VDB7_9TREM</name>
<dbReference type="PANTHER" id="PTHR23077:SF194">
    <property type="entry name" value="ATPASE FAMILY GENE 2 PROTEIN HOMOLOG B"/>
    <property type="match status" value="1"/>
</dbReference>
<accession>A0A8E0VDB7</accession>
<feature type="transmembrane region" description="Helical" evidence="4">
    <location>
        <begin position="665"/>
        <end position="686"/>
    </location>
</feature>
<keyword evidence="7" id="KW-1185">Reference proteome</keyword>
<evidence type="ECO:0000256" key="4">
    <source>
        <dbReference type="SAM" id="Phobius"/>
    </source>
</evidence>
<reference evidence="6" key="1">
    <citation type="submission" date="2019-05" db="EMBL/GenBank/DDBJ databases">
        <title>Annotation for the trematode Fasciolopsis buski.</title>
        <authorList>
            <person name="Choi Y.-J."/>
        </authorList>
    </citation>
    <scope>NUCLEOTIDE SEQUENCE</scope>
    <source>
        <strain evidence="6">HT</strain>
        <tissue evidence="6">Whole worm</tissue>
    </source>
</reference>
<dbReference type="AlphaFoldDB" id="A0A8E0VDB7"/>
<dbReference type="GO" id="GO:0005829">
    <property type="term" value="C:cytosol"/>
    <property type="evidence" value="ECO:0007669"/>
    <property type="project" value="TreeGrafter"/>
</dbReference>
<comment type="similarity">
    <text evidence="3">Belongs to the AAA ATPase family.</text>
</comment>
<dbReference type="InterPro" id="IPR003959">
    <property type="entry name" value="ATPase_AAA_core"/>
</dbReference>
<evidence type="ECO:0000313" key="7">
    <source>
        <dbReference type="Proteomes" id="UP000728185"/>
    </source>
</evidence>
<dbReference type="GO" id="GO:0097352">
    <property type="term" value="P:autophagosome maturation"/>
    <property type="evidence" value="ECO:0007669"/>
    <property type="project" value="TreeGrafter"/>
</dbReference>
<dbReference type="FunFam" id="3.40.50.300:FF:000061">
    <property type="entry name" value="ATPase family, AAA domain-containing 2"/>
    <property type="match status" value="1"/>
</dbReference>
<dbReference type="GO" id="GO:0051228">
    <property type="term" value="P:mitotic spindle disassembly"/>
    <property type="evidence" value="ECO:0007669"/>
    <property type="project" value="TreeGrafter"/>
</dbReference>
<feature type="domain" description="AAA+ ATPase" evidence="5">
    <location>
        <begin position="418"/>
        <end position="555"/>
    </location>
</feature>
<gene>
    <name evidence="6" type="ORF">FBUS_04492</name>
</gene>
<dbReference type="EMBL" id="LUCM01010080">
    <property type="protein sequence ID" value="KAA0185948.1"/>
    <property type="molecule type" value="Genomic_DNA"/>
</dbReference>
<dbReference type="GO" id="GO:0005524">
    <property type="term" value="F:ATP binding"/>
    <property type="evidence" value="ECO:0007669"/>
    <property type="project" value="UniProtKB-KW"/>
</dbReference>
<dbReference type="Proteomes" id="UP000728185">
    <property type="component" value="Unassembled WGS sequence"/>
</dbReference>
<dbReference type="Pfam" id="PF00004">
    <property type="entry name" value="AAA"/>
    <property type="match status" value="1"/>
</dbReference>
<dbReference type="GO" id="GO:0030970">
    <property type="term" value="P:retrograde protein transport, ER to cytosol"/>
    <property type="evidence" value="ECO:0007669"/>
    <property type="project" value="TreeGrafter"/>
</dbReference>
<dbReference type="InterPro" id="IPR050168">
    <property type="entry name" value="AAA_ATPase_domain"/>
</dbReference>
<keyword evidence="4" id="KW-1133">Transmembrane helix</keyword>
<dbReference type="InterPro" id="IPR027417">
    <property type="entry name" value="P-loop_NTPase"/>
</dbReference>
<dbReference type="Gene3D" id="3.40.50.300">
    <property type="entry name" value="P-loop containing nucleotide triphosphate hydrolases"/>
    <property type="match status" value="2"/>
</dbReference>
<evidence type="ECO:0000313" key="6">
    <source>
        <dbReference type="EMBL" id="KAA0185948.1"/>
    </source>
</evidence>